<dbReference type="GO" id="GO:0005737">
    <property type="term" value="C:cytoplasm"/>
    <property type="evidence" value="ECO:0007669"/>
    <property type="project" value="TreeGrafter"/>
</dbReference>
<feature type="domain" description="CMP/dCMP-type deaminase" evidence="3">
    <location>
        <begin position="218"/>
        <end position="391"/>
    </location>
</feature>
<evidence type="ECO:0000256" key="2">
    <source>
        <dbReference type="ARBA" id="ARBA00038160"/>
    </source>
</evidence>
<gene>
    <name evidence="4" type="ORF">BCR34DRAFT_574361</name>
</gene>
<evidence type="ECO:0000259" key="3">
    <source>
        <dbReference type="PROSITE" id="PS51747"/>
    </source>
</evidence>
<comment type="caution">
    <text evidence="4">The sequence shown here is derived from an EMBL/GenBank/DDBJ whole genome shotgun (WGS) entry which is preliminary data.</text>
</comment>
<evidence type="ECO:0000313" key="5">
    <source>
        <dbReference type="Proteomes" id="UP000193144"/>
    </source>
</evidence>
<reference evidence="4 5" key="1">
    <citation type="submission" date="2016-07" db="EMBL/GenBank/DDBJ databases">
        <title>Pervasive Adenine N6-methylation of Active Genes in Fungi.</title>
        <authorList>
            <consortium name="DOE Joint Genome Institute"/>
            <person name="Mondo S.J."/>
            <person name="Dannebaum R.O."/>
            <person name="Kuo R.C."/>
            <person name="Labutti K."/>
            <person name="Haridas S."/>
            <person name="Kuo A."/>
            <person name="Salamov A."/>
            <person name="Ahrendt S.R."/>
            <person name="Lipzen A."/>
            <person name="Sullivan W."/>
            <person name="Andreopoulos W.B."/>
            <person name="Clum A."/>
            <person name="Lindquist E."/>
            <person name="Daum C."/>
            <person name="Ramamoorthy G.K."/>
            <person name="Gryganskyi A."/>
            <person name="Culley D."/>
            <person name="Magnuson J.K."/>
            <person name="James T.Y."/>
            <person name="O'Malley M.A."/>
            <person name="Stajich J.E."/>
            <person name="Spatafora J.W."/>
            <person name="Visel A."/>
            <person name="Grigoriev I.V."/>
        </authorList>
    </citation>
    <scope>NUCLEOTIDE SEQUENCE [LARGE SCALE GENOMIC DNA]</scope>
    <source>
        <strain evidence="4 5">CBS 115471</strain>
    </source>
</reference>
<proteinExistence type="inferred from homology"/>
<evidence type="ECO:0000313" key="4">
    <source>
        <dbReference type="EMBL" id="ORY02177.1"/>
    </source>
</evidence>
<protein>
    <submittedName>
        <fullName evidence="4">Cytidine deaminase-like protein</fullName>
    </submittedName>
</protein>
<accession>A0A1Y1YWV3</accession>
<dbReference type="Proteomes" id="UP000193144">
    <property type="component" value="Unassembled WGS sequence"/>
</dbReference>
<dbReference type="PANTHER" id="PTHR11079:SF156">
    <property type="entry name" value="INACTIVE TRNA-SPECIFIC ADENOSINE DEAMINASE-LIKE PROTEIN 3-RELATED"/>
    <property type="match status" value="1"/>
</dbReference>
<keyword evidence="1" id="KW-0819">tRNA processing</keyword>
<dbReference type="PROSITE" id="PS51747">
    <property type="entry name" value="CYT_DCMP_DEAMINASES_2"/>
    <property type="match status" value="1"/>
</dbReference>
<sequence length="441" mass="48174">MTDVLDEELNQVAGRLDALVVASPASPASPANPAEQLHMQPRVGRLVPLRTKDEVRAALETLDAYIVGVAEKSAGAALNAIKAVLPDLNRGELQHLRHVAGFDYLPQHLQATLSPAQSPTVHDDVELGMKKKQKGQVRYILVGPASCMEKAKLEYELARKAPFNKAWLPPKLFAIPVPALAPTSAEQAARWSLDYWPISYKNTNPYGPHPSIVSRETKDIEKDAGLWLALADRAASQTSGSDLGDKVGCVVISKTGHTSEIIAVAGDCRWRSPNGDPTAKECPGNPMAHAAQRAIAMVAKKRLRAAGTDANAGGDSSVFCNTPVTELEKQYFHENNAPASGYLCLDLDIYLTHEPCVMCSMALLHSRFRRCVFGRRMPFTGGLTADKARSETLEYTVGELGRGGLGQGICWRPSELNWKFLTWEWEDQYRTRSTIAETLHA</sequence>
<dbReference type="GO" id="GO:0052717">
    <property type="term" value="F:tRNA-specific adenosine-34 deaminase activity"/>
    <property type="evidence" value="ECO:0007669"/>
    <property type="project" value="TreeGrafter"/>
</dbReference>
<dbReference type="PANTHER" id="PTHR11079">
    <property type="entry name" value="CYTOSINE DEAMINASE FAMILY MEMBER"/>
    <property type="match status" value="1"/>
</dbReference>
<dbReference type="CDD" id="cd01285">
    <property type="entry name" value="nucleoside_deaminase"/>
    <property type="match status" value="1"/>
</dbReference>
<name>A0A1Y1YWV3_9PLEO</name>
<dbReference type="InterPro" id="IPR016193">
    <property type="entry name" value="Cytidine_deaminase-like"/>
</dbReference>
<dbReference type="Pfam" id="PF00383">
    <property type="entry name" value="dCMP_cyt_deam_1"/>
    <property type="match status" value="1"/>
</dbReference>
<dbReference type="GO" id="GO:0005634">
    <property type="term" value="C:nucleus"/>
    <property type="evidence" value="ECO:0007669"/>
    <property type="project" value="TreeGrafter"/>
</dbReference>
<dbReference type="EMBL" id="MCFA01000160">
    <property type="protein sequence ID" value="ORY02177.1"/>
    <property type="molecule type" value="Genomic_DNA"/>
</dbReference>
<dbReference type="GO" id="GO:0008033">
    <property type="term" value="P:tRNA processing"/>
    <property type="evidence" value="ECO:0007669"/>
    <property type="project" value="UniProtKB-KW"/>
</dbReference>
<keyword evidence="5" id="KW-1185">Reference proteome</keyword>
<dbReference type="Gene3D" id="3.40.140.10">
    <property type="entry name" value="Cytidine Deaminase, domain 2"/>
    <property type="match status" value="1"/>
</dbReference>
<organism evidence="4 5">
    <name type="scientific">Clohesyomyces aquaticus</name>
    <dbReference type="NCBI Taxonomy" id="1231657"/>
    <lineage>
        <taxon>Eukaryota</taxon>
        <taxon>Fungi</taxon>
        <taxon>Dikarya</taxon>
        <taxon>Ascomycota</taxon>
        <taxon>Pezizomycotina</taxon>
        <taxon>Dothideomycetes</taxon>
        <taxon>Pleosporomycetidae</taxon>
        <taxon>Pleosporales</taxon>
        <taxon>Lindgomycetaceae</taxon>
        <taxon>Clohesyomyces</taxon>
    </lineage>
</organism>
<comment type="similarity">
    <text evidence="2">Belongs to the cytidine and deoxycytidylate deaminase family. ADAT3 subfamily.</text>
</comment>
<dbReference type="AlphaFoldDB" id="A0A1Y1YWV3"/>
<dbReference type="SUPFAM" id="SSF53927">
    <property type="entry name" value="Cytidine deaminase-like"/>
    <property type="match status" value="1"/>
</dbReference>
<dbReference type="InterPro" id="IPR002125">
    <property type="entry name" value="CMP_dCMP_dom"/>
</dbReference>
<evidence type="ECO:0000256" key="1">
    <source>
        <dbReference type="ARBA" id="ARBA00022694"/>
    </source>
</evidence>
<dbReference type="STRING" id="1231657.A0A1Y1YWV3"/>
<dbReference type="OrthoDB" id="3180714at2759"/>